<dbReference type="AlphaFoldDB" id="A0ABD2QP51"/>
<dbReference type="InterPro" id="IPR037319">
    <property type="entry name" value="Rrp40_S1"/>
</dbReference>
<comment type="caution">
    <text evidence="9">The sequence shown here is derived from an EMBL/GenBank/DDBJ whole genome shotgun (WGS) entry which is preliminary data.</text>
</comment>
<keyword evidence="5" id="KW-0271">Exosome</keyword>
<name>A0ABD2QP51_9PLAT</name>
<dbReference type="Proteomes" id="UP001626550">
    <property type="component" value="Unassembled WGS sequence"/>
</dbReference>
<dbReference type="InterPro" id="IPR004088">
    <property type="entry name" value="KH_dom_type_1"/>
</dbReference>
<dbReference type="InterPro" id="IPR036612">
    <property type="entry name" value="KH_dom_type_1_sf"/>
</dbReference>
<gene>
    <name evidence="9" type="primary">EXOSC3_1</name>
    <name evidence="9" type="ORF">Ciccas_000402</name>
</gene>
<dbReference type="GO" id="GO:0006364">
    <property type="term" value="P:rRNA processing"/>
    <property type="evidence" value="ECO:0007669"/>
    <property type="project" value="UniProtKB-KW"/>
</dbReference>
<comment type="similarity">
    <text evidence="2">Belongs to the RRP40 family.</text>
</comment>
<organism evidence="9 10">
    <name type="scientific">Cichlidogyrus casuarinus</name>
    <dbReference type="NCBI Taxonomy" id="1844966"/>
    <lineage>
        <taxon>Eukaryota</taxon>
        <taxon>Metazoa</taxon>
        <taxon>Spiralia</taxon>
        <taxon>Lophotrochozoa</taxon>
        <taxon>Platyhelminthes</taxon>
        <taxon>Monogenea</taxon>
        <taxon>Monopisthocotylea</taxon>
        <taxon>Dactylogyridea</taxon>
        <taxon>Ancyrocephalidae</taxon>
        <taxon>Cichlidogyrus</taxon>
    </lineage>
</organism>
<evidence type="ECO:0000256" key="6">
    <source>
        <dbReference type="ARBA" id="ARBA00022884"/>
    </source>
</evidence>
<dbReference type="Pfam" id="PF21262">
    <property type="entry name" value="RRP40_S1"/>
    <property type="match status" value="1"/>
</dbReference>
<dbReference type="PANTHER" id="PTHR21321">
    <property type="entry name" value="PNAS-3 RELATED"/>
    <property type="match status" value="1"/>
</dbReference>
<dbReference type="GO" id="GO:0000178">
    <property type="term" value="C:exosome (RNase complex)"/>
    <property type="evidence" value="ECO:0007669"/>
    <property type="project" value="UniProtKB-KW"/>
</dbReference>
<keyword evidence="3" id="KW-0963">Cytoplasm</keyword>
<dbReference type="GO" id="GO:0003723">
    <property type="term" value="F:RNA binding"/>
    <property type="evidence" value="ECO:0007669"/>
    <property type="project" value="UniProtKB-KW"/>
</dbReference>
<dbReference type="Gene3D" id="2.40.50.140">
    <property type="entry name" value="Nucleic acid-binding proteins"/>
    <property type="match status" value="1"/>
</dbReference>
<dbReference type="PANTHER" id="PTHR21321:SF1">
    <property type="entry name" value="EXOSOME COMPLEX COMPONENT RRP40"/>
    <property type="match status" value="1"/>
</dbReference>
<dbReference type="InterPro" id="IPR026699">
    <property type="entry name" value="Exosome_RNA_bind1/RRP40/RRP4"/>
</dbReference>
<evidence type="ECO:0000259" key="8">
    <source>
        <dbReference type="Pfam" id="PF15985"/>
    </source>
</evidence>
<keyword evidence="10" id="KW-1185">Reference proteome</keyword>
<dbReference type="FunFam" id="2.40.50.140:FF:000127">
    <property type="entry name" value="Exosome complex component RRP40"/>
    <property type="match status" value="1"/>
</dbReference>
<evidence type="ECO:0000256" key="7">
    <source>
        <dbReference type="ARBA" id="ARBA00030615"/>
    </source>
</evidence>
<feature type="domain" description="K Homology" evidence="8">
    <location>
        <begin position="138"/>
        <end position="187"/>
    </location>
</feature>
<evidence type="ECO:0000256" key="4">
    <source>
        <dbReference type="ARBA" id="ARBA00022552"/>
    </source>
</evidence>
<evidence type="ECO:0000256" key="1">
    <source>
        <dbReference type="ARBA" id="ARBA00004604"/>
    </source>
</evidence>
<dbReference type="CDD" id="cd05790">
    <property type="entry name" value="S1_Rrp40"/>
    <property type="match status" value="1"/>
</dbReference>
<dbReference type="SUPFAM" id="SSF54791">
    <property type="entry name" value="Eukaryotic type KH-domain (KH-domain type I)"/>
    <property type="match status" value="1"/>
</dbReference>
<dbReference type="Pfam" id="PF15985">
    <property type="entry name" value="KH_6"/>
    <property type="match status" value="1"/>
</dbReference>
<evidence type="ECO:0000256" key="5">
    <source>
        <dbReference type="ARBA" id="ARBA00022835"/>
    </source>
</evidence>
<dbReference type="InterPro" id="IPR012340">
    <property type="entry name" value="NA-bd_OB-fold"/>
</dbReference>
<dbReference type="Gene3D" id="3.30.1370.10">
    <property type="entry name" value="K Homology domain, type 1"/>
    <property type="match status" value="1"/>
</dbReference>
<keyword evidence="6" id="KW-0694">RNA-binding</keyword>
<evidence type="ECO:0000313" key="10">
    <source>
        <dbReference type="Proteomes" id="UP001626550"/>
    </source>
</evidence>
<dbReference type="EMBL" id="JBJKFK010000021">
    <property type="protein sequence ID" value="KAL3320917.1"/>
    <property type="molecule type" value="Genomic_DNA"/>
</dbReference>
<protein>
    <recommendedName>
        <fullName evidence="7">Ribosomal RNA-processing protein 40</fullName>
    </recommendedName>
</protein>
<dbReference type="GO" id="GO:0005730">
    <property type="term" value="C:nucleolus"/>
    <property type="evidence" value="ECO:0007669"/>
    <property type="project" value="UniProtKB-SubCell"/>
</dbReference>
<accession>A0ABD2QP51</accession>
<sequence>MLRTSYDGDNQTLWIELPSISSDSMSGHTLLPRSHVSSFTIGDKVIGIVQKKTGEQFFVNIGCGSLATLHYLAFEGSSKKTKPDVKVGDVLYASVRSGDIDMEVELQCIDENGKSKDFGVVGRLEPGVVGNSGSTQGGLLLTCSRQTVMKLLDKQRFPLLEKLSETYSYEVYLGVNGAIWLNCKSPKDIQIIANAIILSQYVSSSQCLEYASSLV</sequence>
<evidence type="ECO:0000313" key="9">
    <source>
        <dbReference type="EMBL" id="KAL3320917.1"/>
    </source>
</evidence>
<proteinExistence type="inferred from homology"/>
<keyword evidence="4" id="KW-0698">rRNA processing</keyword>
<comment type="subcellular location">
    <subcellularLocation>
        <location evidence="1">Nucleus</location>
        <location evidence="1">Nucleolus</location>
    </subcellularLocation>
</comment>
<dbReference type="SUPFAM" id="SSF50249">
    <property type="entry name" value="Nucleic acid-binding proteins"/>
    <property type="match status" value="1"/>
</dbReference>
<evidence type="ECO:0000256" key="3">
    <source>
        <dbReference type="ARBA" id="ARBA00022490"/>
    </source>
</evidence>
<evidence type="ECO:0000256" key="2">
    <source>
        <dbReference type="ARBA" id="ARBA00007841"/>
    </source>
</evidence>
<reference evidence="9 10" key="1">
    <citation type="submission" date="2024-11" db="EMBL/GenBank/DDBJ databases">
        <title>Adaptive evolution of stress response genes in parasites aligns with host niche diversity.</title>
        <authorList>
            <person name="Hahn C."/>
            <person name="Resl P."/>
        </authorList>
    </citation>
    <scope>NUCLEOTIDE SEQUENCE [LARGE SCALE GENOMIC DNA]</scope>
    <source>
        <strain evidence="9">EGGRZ-B1_66</strain>
        <tissue evidence="9">Body</tissue>
    </source>
</reference>